<feature type="region of interest" description="Disordered" evidence="11">
    <location>
        <begin position="169"/>
        <end position="201"/>
    </location>
</feature>
<feature type="coiled-coil region" evidence="10">
    <location>
        <begin position="806"/>
        <end position="833"/>
    </location>
</feature>
<feature type="domain" description="Helicase ATP-binding" evidence="13">
    <location>
        <begin position="495"/>
        <end position="690"/>
    </location>
</feature>
<comment type="caution">
    <text evidence="14">The sequence shown here is derived from an EMBL/GenBank/DDBJ whole genome shotgun (WGS) entry which is preliminary data.</text>
</comment>
<dbReference type="GO" id="GO:0004386">
    <property type="term" value="F:helicase activity"/>
    <property type="evidence" value="ECO:0007669"/>
    <property type="project" value="UniProtKB-KW"/>
</dbReference>
<dbReference type="EMBL" id="BQKY01000009">
    <property type="protein sequence ID" value="GJN91484.1"/>
    <property type="molecule type" value="Genomic_DNA"/>
</dbReference>
<dbReference type="Gene3D" id="3.40.50.300">
    <property type="entry name" value="P-loop containing nucleotide triphosphate hydrolases"/>
    <property type="match status" value="3"/>
</dbReference>
<feature type="compositionally biased region" description="Acidic residues" evidence="11">
    <location>
        <begin position="1003"/>
        <end position="1015"/>
    </location>
</feature>
<evidence type="ECO:0000313" key="14">
    <source>
        <dbReference type="EMBL" id="GJN91484.1"/>
    </source>
</evidence>
<dbReference type="Gene3D" id="3.40.50.10810">
    <property type="entry name" value="Tandem AAA-ATPase domain"/>
    <property type="match status" value="1"/>
</dbReference>
<dbReference type="CDD" id="cd18793">
    <property type="entry name" value="SF2_C_SNF"/>
    <property type="match status" value="1"/>
</dbReference>
<evidence type="ECO:0000256" key="9">
    <source>
        <dbReference type="PROSITE-ProRule" id="PRU00175"/>
    </source>
</evidence>
<evidence type="ECO:0000256" key="5">
    <source>
        <dbReference type="ARBA" id="ARBA00022801"/>
    </source>
</evidence>
<dbReference type="Gene3D" id="3.30.40.10">
    <property type="entry name" value="Zinc/RING finger domain, C3HC4 (zinc finger)"/>
    <property type="match status" value="1"/>
</dbReference>
<dbReference type="AlphaFoldDB" id="A0AAV5GNH8"/>
<dbReference type="InterPro" id="IPR050628">
    <property type="entry name" value="SNF2_RAD54_helicase_TF"/>
</dbReference>
<keyword evidence="5" id="KW-0378">Hydrolase</keyword>
<evidence type="ECO:0000313" key="15">
    <source>
        <dbReference type="Proteomes" id="UP001342314"/>
    </source>
</evidence>
<dbReference type="CDD" id="cd18008">
    <property type="entry name" value="DEXDc_SHPRH-like"/>
    <property type="match status" value="1"/>
</dbReference>
<sequence>MASLAAQELWIKAFDGDTTDPDALACQDELEVHLKRYPDDNNFVATRMPGTGYGSIVCMEDDCFKEINLEPNPYHQDGGVKRGFGWLERYWSHIEKDAAHKPSRDARIAKVRTPKAKTPRTGSQPSSATSSDAEGLRDRLGQVKKRAGQPYSPLASGSGLQANGASAALVPRKRVSEDVKPRKALPGIFSDDGDESVQDKKPKLYDAGAGTAATGVLADRPNDAQLGSPAQLTPAERSYSLKLKRQMEQWESVIADLDAQPLPRTPDWYKSHDQANAGLLAVKTPYEALKKRGDAAPPGLAGAIGTPKPKPQAPRPQLKPAIATPNNAIGAAATSAALTKNGFTCSATAPPAVKQHFEDYPQSASIAFPDWVKLDVGAAAGPSGAGGVAFPELAGKGDLTGATLDALSTFNTAARAGADDGSDDEDRMWGQLAPLRTEDFDHFVKKAIEGEGFEGNLNVLNAAQNIGLTNITDKVPHMTVKLLPHQIIACAWTKEQEAGKNYGGILGDEMGLGKTIEAIATCMLNESRDPEEKTTLVVAPLALLEQWRSELEEKVEPGYLSILTYHGPDRRKYKLKHLKRYDFVLTTYATLIADYDDDEMMEKKAKKMAKKNNEADAWEEYVETKEPGPLFQMSFYRVILDEAQNIRNRATKISRAVTRVDSLFRWALTGTPITNSLSDLFGIFRYLQLKPWYDWSYYREQVVRFEKRNPDIAGRKAQAILRSCMLRRKKDSKLDGKELISLPPKKIALHELTFSEEEREIYTFVETKAQAKFNKFLKAGTVMKNYAHVLVLLLRLRQVCFHPSLIADTEETLARKEEAKGKLKEELARAKKDVGADFVKKIRKARLDAAVERCQAERKGDDASAIDECSICMEDYNNTDGGGSVVRCTHMFCSACIVDVLNAPMAADHDEEGADKKCKADERPCPICRQPFGKKDLFPLDAFEPTDEEICTATGLDIDMDEDDDDDTLGGFIVADDEDDDAFADSVKKKKKPKQPNRAIVQDSDDEQSEAEEEPAPSRKEKGKGKKKEKTALELDWMAKQEPSTKMIWALTEIERSFKETPDDKIIVISSFTSALELFDRYLATKGIRTTRYQGDMKITEREDSIRVLKKSKKCKVMLRIGQEKDVFVHRLTIENTVEQRILEMQKKKQNLSDAATGEGAGMKMGKLTVADLAGLFGLNVRGQRI</sequence>
<feature type="region of interest" description="Disordered" evidence="11">
    <location>
        <begin position="954"/>
        <end position="1031"/>
    </location>
</feature>
<dbReference type="InterPro" id="IPR000330">
    <property type="entry name" value="SNF2_N"/>
</dbReference>
<comment type="similarity">
    <text evidence="1">Belongs to the SNF2/RAD54 helicase family.</text>
</comment>
<evidence type="ECO:0000256" key="2">
    <source>
        <dbReference type="ARBA" id="ARBA00022723"/>
    </source>
</evidence>
<proteinExistence type="inferred from homology"/>
<dbReference type="GO" id="GO:0016787">
    <property type="term" value="F:hydrolase activity"/>
    <property type="evidence" value="ECO:0007669"/>
    <property type="project" value="UniProtKB-KW"/>
</dbReference>
<dbReference type="GO" id="GO:0008270">
    <property type="term" value="F:zinc ion binding"/>
    <property type="evidence" value="ECO:0007669"/>
    <property type="project" value="UniProtKB-KW"/>
</dbReference>
<keyword evidence="7" id="KW-0862">Zinc</keyword>
<dbReference type="Pfam" id="PF13445">
    <property type="entry name" value="zf-RING_UBOX"/>
    <property type="match status" value="1"/>
</dbReference>
<keyword evidence="10" id="KW-0175">Coiled coil</keyword>
<dbReference type="InterPro" id="IPR027370">
    <property type="entry name" value="Znf-RING_euk"/>
</dbReference>
<feature type="region of interest" description="Disordered" evidence="11">
    <location>
        <begin position="101"/>
        <end position="136"/>
    </location>
</feature>
<accession>A0AAV5GNH8</accession>
<dbReference type="InterPro" id="IPR049730">
    <property type="entry name" value="SNF2/RAD54-like_C"/>
</dbReference>
<dbReference type="InterPro" id="IPR038718">
    <property type="entry name" value="SNF2-like_sf"/>
</dbReference>
<dbReference type="GO" id="GO:0008094">
    <property type="term" value="F:ATP-dependent activity, acting on DNA"/>
    <property type="evidence" value="ECO:0007669"/>
    <property type="project" value="TreeGrafter"/>
</dbReference>
<evidence type="ECO:0000259" key="12">
    <source>
        <dbReference type="PROSITE" id="PS50089"/>
    </source>
</evidence>
<feature type="region of interest" description="Disordered" evidence="11">
    <location>
        <begin position="144"/>
        <end position="163"/>
    </location>
</feature>
<reference evidence="14 15" key="1">
    <citation type="submission" date="2021-12" db="EMBL/GenBank/DDBJ databases">
        <title>High titer production of polyol ester of fatty acids by Rhodotorula paludigena BS15 towards product separation-free biomass refinery.</title>
        <authorList>
            <person name="Mano J."/>
            <person name="Ono H."/>
            <person name="Tanaka T."/>
            <person name="Naito K."/>
            <person name="Sushida H."/>
            <person name="Ike M."/>
            <person name="Tokuyasu K."/>
            <person name="Kitaoka M."/>
        </authorList>
    </citation>
    <scope>NUCLEOTIDE SEQUENCE [LARGE SCALE GENOMIC DNA]</scope>
    <source>
        <strain evidence="14 15">BS15</strain>
    </source>
</reference>
<keyword evidence="8" id="KW-0067">ATP-binding</keyword>
<dbReference type="PANTHER" id="PTHR45626">
    <property type="entry name" value="TRANSCRIPTION TERMINATION FACTOR 2-RELATED"/>
    <property type="match status" value="1"/>
</dbReference>
<evidence type="ECO:0000256" key="4">
    <source>
        <dbReference type="ARBA" id="ARBA00022771"/>
    </source>
</evidence>
<keyword evidence="3" id="KW-0547">Nucleotide-binding</keyword>
<name>A0AAV5GNH8_9BASI</name>
<evidence type="ECO:0000259" key="13">
    <source>
        <dbReference type="PROSITE" id="PS51192"/>
    </source>
</evidence>
<evidence type="ECO:0000256" key="8">
    <source>
        <dbReference type="ARBA" id="ARBA00022840"/>
    </source>
</evidence>
<dbReference type="PANTHER" id="PTHR45626:SF16">
    <property type="entry name" value="ATP-DEPENDENT HELICASE ULS1"/>
    <property type="match status" value="1"/>
</dbReference>
<keyword evidence="15" id="KW-1185">Reference proteome</keyword>
<feature type="compositionally biased region" description="Basic residues" evidence="11">
    <location>
        <begin position="109"/>
        <end position="118"/>
    </location>
</feature>
<dbReference type="PROSITE" id="PS50089">
    <property type="entry name" value="ZF_RING_2"/>
    <property type="match status" value="1"/>
</dbReference>
<dbReference type="Pfam" id="PF00176">
    <property type="entry name" value="SNF2-rel_dom"/>
    <property type="match status" value="1"/>
</dbReference>
<evidence type="ECO:0000256" key="1">
    <source>
        <dbReference type="ARBA" id="ARBA00007025"/>
    </source>
</evidence>
<gene>
    <name evidence="14" type="ORF">Rhopal_004507-T1</name>
</gene>
<feature type="compositionally biased region" description="Acidic residues" evidence="11">
    <location>
        <begin position="958"/>
        <end position="968"/>
    </location>
</feature>
<dbReference type="GO" id="GO:0005737">
    <property type="term" value="C:cytoplasm"/>
    <property type="evidence" value="ECO:0007669"/>
    <property type="project" value="TreeGrafter"/>
</dbReference>
<keyword evidence="2" id="KW-0479">Metal-binding</keyword>
<evidence type="ECO:0000256" key="7">
    <source>
        <dbReference type="ARBA" id="ARBA00022833"/>
    </source>
</evidence>
<protein>
    <submittedName>
        <fullName evidence="14">Uncharacterized protein</fullName>
    </submittedName>
</protein>
<evidence type="ECO:0000256" key="10">
    <source>
        <dbReference type="SAM" id="Coils"/>
    </source>
</evidence>
<dbReference type="SMART" id="SM00487">
    <property type="entry name" value="DEXDc"/>
    <property type="match status" value="1"/>
</dbReference>
<dbReference type="InterPro" id="IPR013083">
    <property type="entry name" value="Znf_RING/FYVE/PHD"/>
</dbReference>
<dbReference type="PROSITE" id="PS00518">
    <property type="entry name" value="ZF_RING_1"/>
    <property type="match status" value="1"/>
</dbReference>
<dbReference type="InterPro" id="IPR001841">
    <property type="entry name" value="Znf_RING"/>
</dbReference>
<dbReference type="GO" id="GO:0000724">
    <property type="term" value="P:double-strand break repair via homologous recombination"/>
    <property type="evidence" value="ECO:0007669"/>
    <property type="project" value="TreeGrafter"/>
</dbReference>
<evidence type="ECO:0000256" key="11">
    <source>
        <dbReference type="SAM" id="MobiDB-lite"/>
    </source>
</evidence>
<dbReference type="SMART" id="SM00184">
    <property type="entry name" value="RING"/>
    <property type="match status" value="1"/>
</dbReference>
<keyword evidence="4 9" id="KW-0863">Zinc-finger</keyword>
<dbReference type="SUPFAM" id="SSF57850">
    <property type="entry name" value="RING/U-box"/>
    <property type="match status" value="1"/>
</dbReference>
<dbReference type="InterPro" id="IPR027417">
    <property type="entry name" value="P-loop_NTPase"/>
</dbReference>
<dbReference type="Proteomes" id="UP001342314">
    <property type="component" value="Unassembled WGS sequence"/>
</dbReference>
<evidence type="ECO:0000256" key="3">
    <source>
        <dbReference type="ARBA" id="ARBA00022741"/>
    </source>
</evidence>
<organism evidence="14 15">
    <name type="scientific">Rhodotorula paludigena</name>
    <dbReference type="NCBI Taxonomy" id="86838"/>
    <lineage>
        <taxon>Eukaryota</taxon>
        <taxon>Fungi</taxon>
        <taxon>Dikarya</taxon>
        <taxon>Basidiomycota</taxon>
        <taxon>Pucciniomycotina</taxon>
        <taxon>Microbotryomycetes</taxon>
        <taxon>Sporidiobolales</taxon>
        <taxon>Sporidiobolaceae</taxon>
        <taxon>Rhodotorula</taxon>
    </lineage>
</organism>
<dbReference type="GO" id="GO:0005524">
    <property type="term" value="F:ATP binding"/>
    <property type="evidence" value="ECO:0007669"/>
    <property type="project" value="UniProtKB-KW"/>
</dbReference>
<feature type="domain" description="RING-type" evidence="12">
    <location>
        <begin position="869"/>
        <end position="929"/>
    </location>
</feature>
<dbReference type="SUPFAM" id="SSF52540">
    <property type="entry name" value="P-loop containing nucleoside triphosphate hydrolases"/>
    <property type="match status" value="2"/>
</dbReference>
<dbReference type="InterPro" id="IPR017907">
    <property type="entry name" value="Znf_RING_CS"/>
</dbReference>
<dbReference type="InterPro" id="IPR014001">
    <property type="entry name" value="Helicase_ATP-bd"/>
</dbReference>
<dbReference type="PROSITE" id="PS51192">
    <property type="entry name" value="HELICASE_ATP_BIND_1"/>
    <property type="match status" value="1"/>
</dbReference>
<keyword evidence="6" id="KW-0347">Helicase</keyword>
<feature type="compositionally biased region" description="Polar residues" evidence="11">
    <location>
        <begin position="120"/>
        <end position="132"/>
    </location>
</feature>
<evidence type="ECO:0000256" key="6">
    <source>
        <dbReference type="ARBA" id="ARBA00022806"/>
    </source>
</evidence>
<dbReference type="GO" id="GO:0005634">
    <property type="term" value="C:nucleus"/>
    <property type="evidence" value="ECO:0007669"/>
    <property type="project" value="TreeGrafter"/>
</dbReference>